<comment type="catalytic activity">
    <reaction evidence="12 15">
        <text>Couples ATP hydrolysis with the unwinding of duplex DNA by translocating in the 3'-5' direction.</text>
        <dbReference type="EC" id="5.6.2.4"/>
    </reaction>
</comment>
<dbReference type="InterPro" id="IPR001650">
    <property type="entry name" value="Helicase_C-like"/>
</dbReference>
<keyword evidence="5 15" id="KW-0378">Hydrolase</keyword>
<dbReference type="SUPFAM" id="SSF52540">
    <property type="entry name" value="P-loop containing nucleoside triphosphate hydrolases"/>
    <property type="match status" value="2"/>
</dbReference>
<dbReference type="Pfam" id="PF00270">
    <property type="entry name" value="DEAD"/>
    <property type="match status" value="1"/>
</dbReference>
<dbReference type="PANTHER" id="PTHR47964:SF1">
    <property type="entry name" value="ATP-DEPENDENT DNA HELICASE HOMOLOG RECG, CHLOROPLASTIC"/>
    <property type="match status" value="1"/>
</dbReference>
<dbReference type="Pfam" id="PF00271">
    <property type="entry name" value="Helicase_C"/>
    <property type="match status" value="1"/>
</dbReference>
<dbReference type="NCBIfam" id="TIGR00643">
    <property type="entry name" value="recG"/>
    <property type="match status" value="1"/>
</dbReference>
<dbReference type="InterPro" id="IPR014001">
    <property type="entry name" value="Helicase_ATP-bd"/>
</dbReference>
<accession>A0A7V3ZHB3</accession>
<dbReference type="GO" id="GO:0016787">
    <property type="term" value="F:hydrolase activity"/>
    <property type="evidence" value="ECO:0007669"/>
    <property type="project" value="UniProtKB-KW"/>
</dbReference>
<evidence type="ECO:0000256" key="12">
    <source>
        <dbReference type="ARBA" id="ARBA00034617"/>
    </source>
</evidence>
<evidence type="ECO:0000256" key="5">
    <source>
        <dbReference type="ARBA" id="ARBA00022801"/>
    </source>
</evidence>
<sequence length="778" mass="89859">MSTEIKLLKGLKKILEEEISSNFSDKSIKYGLEKAITVAIKQFPIYNGFWTQKVLDLIKDYSRRSQEERSQTVLRIKDIIERAIEFYTEENFWEKPVQFLKGVGPHRAKLLNKLEIYTVYDLITYYPRDYDDRSKLKKISELKPGEKVTIKVKIVDYEETKTLYKKIPIIKAKLTDGTGIVYGVWYGQKYIKQALPPGTDVLISGEVKRVLKHIEFENPEYEILDEEDKEFLNVGRIVPIYSLTSGLTQKVLRKIIYDALTDYSIFLEDPLPKYLREKYNLMDKPVSIWEKHFPTSFLTMASASKRIAFEELFFLQLNLAEKRKEIEKLSAPVFKTDSELVERFLNSLPFKLTKAQEKVWEEIKRDLSSGRPMHRLLQGDVGSGKTVIAALAAILAYDNGYQTAFMVPTEILAEQHYNRLKKIFEPLGIRIALLTSSTPKKEKTYIYLDLAEGKLPVVIGTHALIQEEVTFKKLGLVIIDEQHRFGVIQRAKLWKKGENPHLLVMTATPIPRSLALVLYGELDISIIDELPPGRKPVITYLFSKRERKKVYSFVEKEIMKGKQAFVVCPLIEESEKLEAESAKKLYEELKKFFPQFKIGLIHGLVPSEERNRIMEEFQKGEIQILVATTVIEVGVDIPNASIMVIEDAHRFGLAQLHQLRGRVGRGSEQAYCFLIADLKGEDATERLKIMVETNDGFVIANKDLEIRGPGEFFGTRQHGALNSLIVDLTKDMKLFEIARNEAFELMRYENERLSEYEKNLINKWLNRYLKGELKEIVL</sequence>
<protein>
    <recommendedName>
        <fullName evidence="2 15">ATP-dependent DNA helicase RecG</fullName>
        <ecNumber evidence="13 15">5.6.2.4</ecNumber>
    </recommendedName>
</protein>
<name>A0A7V3ZHB3_DICTH</name>
<dbReference type="SMART" id="SM00487">
    <property type="entry name" value="DEXDc"/>
    <property type="match status" value="1"/>
</dbReference>
<evidence type="ECO:0000256" key="7">
    <source>
        <dbReference type="ARBA" id="ARBA00022840"/>
    </source>
</evidence>
<dbReference type="InterPro" id="IPR047112">
    <property type="entry name" value="RecG/Mfd"/>
</dbReference>
<dbReference type="EC" id="5.6.2.4" evidence="13 15"/>
<dbReference type="InterPro" id="IPR027417">
    <property type="entry name" value="P-loop_NTPase"/>
</dbReference>
<dbReference type="GO" id="GO:0006281">
    <property type="term" value="P:DNA repair"/>
    <property type="evidence" value="ECO:0007669"/>
    <property type="project" value="UniProtKB-UniRule"/>
</dbReference>
<dbReference type="Gene3D" id="2.40.50.140">
    <property type="entry name" value="Nucleic acid-binding proteins"/>
    <property type="match status" value="1"/>
</dbReference>
<comment type="function">
    <text evidence="15">Plays a critical role in recombination and DNA repair. Helps process Holliday junction intermediates to mature products by catalyzing branch migration. Has replication fork regression activity, unwinds stalled or blocked replication forks to make a HJ that can be resolved. Has a DNA unwinding activity characteristic of a DNA helicase with 3'-5' polarity.</text>
</comment>
<dbReference type="Gene3D" id="3.40.50.300">
    <property type="entry name" value="P-loop containing nucleotide triphosphate hydrolases"/>
    <property type="match status" value="2"/>
</dbReference>
<evidence type="ECO:0000313" key="18">
    <source>
        <dbReference type="EMBL" id="HGK22988.1"/>
    </source>
</evidence>
<evidence type="ECO:0000256" key="8">
    <source>
        <dbReference type="ARBA" id="ARBA00023125"/>
    </source>
</evidence>
<evidence type="ECO:0000256" key="3">
    <source>
        <dbReference type="ARBA" id="ARBA00022741"/>
    </source>
</evidence>
<evidence type="ECO:0000256" key="10">
    <source>
        <dbReference type="ARBA" id="ARBA00023204"/>
    </source>
</evidence>
<feature type="domain" description="Helicase ATP-binding" evidence="16">
    <location>
        <begin position="366"/>
        <end position="527"/>
    </location>
</feature>
<comment type="similarity">
    <text evidence="1 15">Belongs to the helicase family. RecG subfamily.</text>
</comment>
<gene>
    <name evidence="18" type="primary">recG</name>
    <name evidence="18" type="ORF">ENU78_00825</name>
</gene>
<keyword evidence="11" id="KW-0413">Isomerase</keyword>
<dbReference type="GO" id="GO:0043138">
    <property type="term" value="F:3'-5' DNA helicase activity"/>
    <property type="evidence" value="ECO:0007669"/>
    <property type="project" value="UniProtKB-EC"/>
</dbReference>
<keyword evidence="6 15" id="KW-0347">Helicase</keyword>
<dbReference type="SMART" id="SM00490">
    <property type="entry name" value="HELICc"/>
    <property type="match status" value="1"/>
</dbReference>
<dbReference type="GO" id="GO:0005524">
    <property type="term" value="F:ATP binding"/>
    <property type="evidence" value="ECO:0007669"/>
    <property type="project" value="UniProtKB-KW"/>
</dbReference>
<evidence type="ECO:0000256" key="1">
    <source>
        <dbReference type="ARBA" id="ARBA00007504"/>
    </source>
</evidence>
<proteinExistence type="inferred from homology"/>
<dbReference type="Pfam" id="PF17191">
    <property type="entry name" value="RecG_wedge"/>
    <property type="match status" value="1"/>
</dbReference>
<dbReference type="RefSeq" id="WP_149123088.1">
    <property type="nucleotide sequence ID" value="NZ_VTFL01000005.1"/>
</dbReference>
<dbReference type="SUPFAM" id="SSF50249">
    <property type="entry name" value="Nucleic acid-binding proteins"/>
    <property type="match status" value="1"/>
</dbReference>
<dbReference type="InterPro" id="IPR004609">
    <property type="entry name" value="ATP-dep_DNA_helicase_RecG"/>
</dbReference>
<dbReference type="InterPro" id="IPR012340">
    <property type="entry name" value="NA-bd_OB-fold"/>
</dbReference>
<keyword evidence="9 15" id="KW-0233">DNA recombination</keyword>
<dbReference type="CDD" id="cd04488">
    <property type="entry name" value="RecG_wedge_OBF"/>
    <property type="match status" value="1"/>
</dbReference>
<dbReference type="InterPro" id="IPR011545">
    <property type="entry name" value="DEAD/DEAH_box_helicase_dom"/>
</dbReference>
<dbReference type="CDD" id="cd18811">
    <property type="entry name" value="SF2_C_RecG"/>
    <property type="match status" value="1"/>
</dbReference>
<feature type="domain" description="Helicase C-terminal" evidence="17">
    <location>
        <begin position="546"/>
        <end position="710"/>
    </location>
</feature>
<evidence type="ECO:0000256" key="15">
    <source>
        <dbReference type="RuleBase" id="RU363016"/>
    </source>
</evidence>
<dbReference type="InterPro" id="IPR033454">
    <property type="entry name" value="RecG_wedge"/>
</dbReference>
<keyword evidence="8" id="KW-0238">DNA-binding</keyword>
<dbReference type="Pfam" id="PF19833">
    <property type="entry name" value="RecG_dom3_C"/>
    <property type="match status" value="1"/>
</dbReference>
<organism evidence="18">
    <name type="scientific">Dictyoglomus thermophilum</name>
    <dbReference type="NCBI Taxonomy" id="14"/>
    <lineage>
        <taxon>Bacteria</taxon>
        <taxon>Pseudomonadati</taxon>
        <taxon>Dictyoglomota</taxon>
        <taxon>Dictyoglomia</taxon>
        <taxon>Dictyoglomales</taxon>
        <taxon>Dictyoglomaceae</taxon>
        <taxon>Dictyoglomus</taxon>
    </lineage>
</organism>
<evidence type="ECO:0000256" key="4">
    <source>
        <dbReference type="ARBA" id="ARBA00022763"/>
    </source>
</evidence>
<dbReference type="EMBL" id="DTDV01000005">
    <property type="protein sequence ID" value="HGK22988.1"/>
    <property type="molecule type" value="Genomic_DNA"/>
</dbReference>
<dbReference type="PANTHER" id="PTHR47964">
    <property type="entry name" value="ATP-DEPENDENT DNA HELICASE HOMOLOG RECG, CHLOROPLASTIC"/>
    <property type="match status" value="1"/>
</dbReference>
<dbReference type="PROSITE" id="PS51194">
    <property type="entry name" value="HELICASE_CTER"/>
    <property type="match status" value="1"/>
</dbReference>
<dbReference type="PROSITE" id="PS51192">
    <property type="entry name" value="HELICASE_ATP_BIND_1"/>
    <property type="match status" value="1"/>
</dbReference>
<dbReference type="GO" id="GO:0006310">
    <property type="term" value="P:DNA recombination"/>
    <property type="evidence" value="ECO:0007669"/>
    <property type="project" value="UniProtKB-UniRule"/>
</dbReference>
<reference evidence="18" key="1">
    <citation type="journal article" date="2020" name="mSystems">
        <title>Genome- and Community-Level Interaction Insights into Carbon Utilization and Element Cycling Functions of Hydrothermarchaeota in Hydrothermal Sediment.</title>
        <authorList>
            <person name="Zhou Z."/>
            <person name="Liu Y."/>
            <person name="Xu W."/>
            <person name="Pan J."/>
            <person name="Luo Z.H."/>
            <person name="Li M."/>
        </authorList>
    </citation>
    <scope>NUCLEOTIDE SEQUENCE [LARGE SCALE GENOMIC DNA]</scope>
    <source>
        <strain evidence="18">SpSt-70</strain>
    </source>
</reference>
<comment type="caution">
    <text evidence="18">The sequence shown here is derived from an EMBL/GenBank/DDBJ whole genome shotgun (WGS) entry which is preliminary data.</text>
</comment>
<comment type="catalytic activity">
    <reaction evidence="14 15">
        <text>ATP + H2O = ADP + phosphate + H(+)</text>
        <dbReference type="Rhea" id="RHEA:13065"/>
        <dbReference type="ChEBI" id="CHEBI:15377"/>
        <dbReference type="ChEBI" id="CHEBI:15378"/>
        <dbReference type="ChEBI" id="CHEBI:30616"/>
        <dbReference type="ChEBI" id="CHEBI:43474"/>
        <dbReference type="ChEBI" id="CHEBI:456216"/>
        <dbReference type="EC" id="5.6.2.4"/>
    </reaction>
</comment>
<dbReference type="CDD" id="cd17992">
    <property type="entry name" value="DEXHc_RecG"/>
    <property type="match status" value="1"/>
</dbReference>
<evidence type="ECO:0000256" key="6">
    <source>
        <dbReference type="ARBA" id="ARBA00022806"/>
    </source>
</evidence>
<keyword evidence="10 15" id="KW-0234">DNA repair</keyword>
<keyword evidence="3 15" id="KW-0547">Nucleotide-binding</keyword>
<dbReference type="NCBIfam" id="NF008165">
    <property type="entry name" value="PRK10917.1-3"/>
    <property type="match status" value="1"/>
</dbReference>
<evidence type="ECO:0000256" key="13">
    <source>
        <dbReference type="ARBA" id="ARBA00034808"/>
    </source>
</evidence>
<evidence type="ECO:0000256" key="11">
    <source>
        <dbReference type="ARBA" id="ARBA00023235"/>
    </source>
</evidence>
<evidence type="ECO:0000256" key="9">
    <source>
        <dbReference type="ARBA" id="ARBA00023172"/>
    </source>
</evidence>
<dbReference type="AlphaFoldDB" id="A0A7V3ZHB3"/>
<evidence type="ECO:0000259" key="16">
    <source>
        <dbReference type="PROSITE" id="PS51192"/>
    </source>
</evidence>
<dbReference type="NCBIfam" id="NF008168">
    <property type="entry name" value="PRK10917.2-2"/>
    <property type="match status" value="1"/>
</dbReference>
<keyword evidence="7 15" id="KW-0067">ATP-binding</keyword>
<evidence type="ECO:0000256" key="2">
    <source>
        <dbReference type="ARBA" id="ARBA00017846"/>
    </source>
</evidence>
<dbReference type="InterPro" id="IPR045562">
    <property type="entry name" value="RecG_dom3_C"/>
</dbReference>
<dbReference type="GO" id="GO:0003677">
    <property type="term" value="F:DNA binding"/>
    <property type="evidence" value="ECO:0007669"/>
    <property type="project" value="UniProtKB-KW"/>
</dbReference>
<evidence type="ECO:0000256" key="14">
    <source>
        <dbReference type="ARBA" id="ARBA00048988"/>
    </source>
</evidence>
<keyword evidence="4 15" id="KW-0227">DNA damage</keyword>
<evidence type="ECO:0000259" key="17">
    <source>
        <dbReference type="PROSITE" id="PS51194"/>
    </source>
</evidence>